<feature type="compositionally biased region" description="Low complexity" evidence="7">
    <location>
        <begin position="217"/>
        <end position="230"/>
    </location>
</feature>
<dbReference type="PROSITE" id="PS50888">
    <property type="entry name" value="BHLH"/>
    <property type="match status" value="1"/>
</dbReference>
<evidence type="ECO:0000256" key="6">
    <source>
        <dbReference type="SAM" id="Coils"/>
    </source>
</evidence>
<gene>
    <name evidence="9" type="primary">Mxd1_0</name>
    <name evidence="9" type="ORF">g.34177</name>
</gene>
<evidence type="ECO:0000256" key="1">
    <source>
        <dbReference type="ARBA" id="ARBA00004123"/>
    </source>
</evidence>
<keyword evidence="5" id="KW-0539">Nucleus</keyword>
<feature type="region of interest" description="Disordered" evidence="7">
    <location>
        <begin position="217"/>
        <end position="288"/>
    </location>
</feature>
<evidence type="ECO:0000259" key="8">
    <source>
        <dbReference type="PROSITE" id="PS50888"/>
    </source>
</evidence>
<protein>
    <submittedName>
        <fullName evidence="9">Mxd1_0 protein</fullName>
    </submittedName>
</protein>
<feature type="region of interest" description="Disordered" evidence="7">
    <location>
        <begin position="64"/>
        <end position="92"/>
    </location>
</feature>
<sequence>MSIAALLQAAEYIERRERGERIGAFPLGDPLIFVTPPNLGLIGLGHTAFPSILEAEHGYASTMPVPDDLRTITKRPKTKKSQGSRTTHNELEKNRRAHLRNCLEKLKVLVPLGPETSRHTTLGLLTKAKRFIKSLEDRERKHSAHREQLSREHRYLRRRLEQLTNQTGLHGLRGIHGLDNIHALSTSAPASTSCSQAAAAAALLSKRRSVSECSVTTVSSTGSAVSSGNSDRSTGSPSSVSESDEVDVIGYTSNQSDTDDHSSIQSSSDSGVAMSTSRLTLSEMMDNL</sequence>
<dbReference type="Pfam" id="PF00010">
    <property type="entry name" value="HLH"/>
    <property type="match status" value="1"/>
</dbReference>
<dbReference type="GO" id="GO:0000981">
    <property type="term" value="F:DNA-binding transcription factor activity, RNA polymerase II-specific"/>
    <property type="evidence" value="ECO:0007669"/>
    <property type="project" value="TreeGrafter"/>
</dbReference>
<organism evidence="9">
    <name type="scientific">Fopius arisanus</name>
    <dbReference type="NCBI Taxonomy" id="64838"/>
    <lineage>
        <taxon>Eukaryota</taxon>
        <taxon>Metazoa</taxon>
        <taxon>Ecdysozoa</taxon>
        <taxon>Arthropoda</taxon>
        <taxon>Hexapoda</taxon>
        <taxon>Insecta</taxon>
        <taxon>Pterygota</taxon>
        <taxon>Neoptera</taxon>
        <taxon>Endopterygota</taxon>
        <taxon>Hymenoptera</taxon>
        <taxon>Apocrita</taxon>
        <taxon>Ichneumonoidea</taxon>
        <taxon>Braconidae</taxon>
        <taxon>Opiinae</taxon>
        <taxon>Fopius</taxon>
    </lineage>
</organism>
<comment type="subcellular location">
    <subcellularLocation>
        <location evidence="1">Nucleus</location>
    </subcellularLocation>
</comment>
<feature type="compositionally biased region" description="Basic residues" evidence="7">
    <location>
        <begin position="72"/>
        <end position="82"/>
    </location>
</feature>
<dbReference type="SUPFAM" id="SSF47459">
    <property type="entry name" value="HLH, helix-loop-helix DNA-binding domain"/>
    <property type="match status" value="1"/>
</dbReference>
<keyword evidence="2" id="KW-0805">Transcription regulation</keyword>
<name>A0A0C9RC62_9HYME</name>
<dbReference type="GO" id="GO:0000978">
    <property type="term" value="F:RNA polymerase II cis-regulatory region sequence-specific DNA binding"/>
    <property type="evidence" value="ECO:0007669"/>
    <property type="project" value="TreeGrafter"/>
</dbReference>
<dbReference type="PANTHER" id="PTHR11969:SF54">
    <property type="entry name" value="MAD-LIKE PROTEIN 1"/>
    <property type="match status" value="1"/>
</dbReference>
<keyword evidence="3" id="KW-0238">DNA-binding</keyword>
<dbReference type="SMART" id="SM00353">
    <property type="entry name" value="HLH"/>
    <property type="match status" value="1"/>
</dbReference>
<dbReference type="GO" id="GO:0046983">
    <property type="term" value="F:protein dimerization activity"/>
    <property type="evidence" value="ECO:0007669"/>
    <property type="project" value="InterPro"/>
</dbReference>
<evidence type="ECO:0000256" key="5">
    <source>
        <dbReference type="ARBA" id="ARBA00023242"/>
    </source>
</evidence>
<dbReference type="EMBL" id="GBYB01014174">
    <property type="protein sequence ID" value="JAG83941.1"/>
    <property type="molecule type" value="Transcribed_RNA"/>
</dbReference>
<evidence type="ECO:0000256" key="3">
    <source>
        <dbReference type="ARBA" id="ARBA00023125"/>
    </source>
</evidence>
<evidence type="ECO:0000256" key="7">
    <source>
        <dbReference type="SAM" id="MobiDB-lite"/>
    </source>
</evidence>
<dbReference type="GO" id="GO:0005634">
    <property type="term" value="C:nucleus"/>
    <property type="evidence" value="ECO:0007669"/>
    <property type="project" value="UniProtKB-SubCell"/>
</dbReference>
<dbReference type="InterPro" id="IPR036638">
    <property type="entry name" value="HLH_DNA-bd_sf"/>
</dbReference>
<evidence type="ECO:0000256" key="2">
    <source>
        <dbReference type="ARBA" id="ARBA00023015"/>
    </source>
</evidence>
<feature type="coiled-coil region" evidence="6">
    <location>
        <begin position="132"/>
        <end position="166"/>
    </location>
</feature>
<dbReference type="CDD" id="cd11401">
    <property type="entry name" value="bHLHzip_Mad"/>
    <property type="match status" value="1"/>
</dbReference>
<proteinExistence type="predicted"/>
<dbReference type="Gene3D" id="4.10.280.10">
    <property type="entry name" value="Helix-loop-helix DNA-binding domain"/>
    <property type="match status" value="1"/>
</dbReference>
<evidence type="ECO:0000313" key="9">
    <source>
        <dbReference type="EMBL" id="JAG83941.1"/>
    </source>
</evidence>
<dbReference type="InterPro" id="IPR011598">
    <property type="entry name" value="bHLH_dom"/>
</dbReference>
<keyword evidence="6" id="KW-0175">Coiled coil</keyword>
<keyword evidence="4" id="KW-0804">Transcription</keyword>
<dbReference type="PANTHER" id="PTHR11969">
    <property type="entry name" value="MAX DIMERIZATION, MAD"/>
    <property type="match status" value="1"/>
</dbReference>
<reference evidence="9" key="1">
    <citation type="submission" date="2015-01" db="EMBL/GenBank/DDBJ databases">
        <title>Transcriptome Assembly of Fopius arisanus.</title>
        <authorList>
            <person name="Geib S."/>
        </authorList>
    </citation>
    <scope>NUCLEOTIDE SEQUENCE</scope>
</reference>
<accession>A0A0C9RC62</accession>
<dbReference type="AlphaFoldDB" id="A0A0C9RC62"/>
<feature type="domain" description="BHLH" evidence="8">
    <location>
        <begin position="83"/>
        <end position="135"/>
    </location>
</feature>
<evidence type="ECO:0000256" key="4">
    <source>
        <dbReference type="ARBA" id="ARBA00023163"/>
    </source>
</evidence>